<dbReference type="Gene3D" id="3.40.50.10420">
    <property type="entry name" value="NagB/RpiA/CoA transferase-like"/>
    <property type="match status" value="1"/>
</dbReference>
<organism evidence="2 3">
    <name type="scientific">Thermodesulforhabdus norvegica</name>
    <dbReference type="NCBI Taxonomy" id="39841"/>
    <lineage>
        <taxon>Bacteria</taxon>
        <taxon>Pseudomonadati</taxon>
        <taxon>Thermodesulfobacteriota</taxon>
        <taxon>Syntrophobacteria</taxon>
        <taxon>Syntrophobacterales</taxon>
        <taxon>Thermodesulforhabdaceae</taxon>
        <taxon>Thermodesulforhabdus</taxon>
    </lineage>
</organism>
<gene>
    <name evidence="2" type="ORF">SAMN05660836_01641</name>
</gene>
<protein>
    <submittedName>
        <fullName evidence="2">Uncharacterized ACR, YkgG family COG1556</fullName>
    </submittedName>
</protein>
<proteinExistence type="predicted"/>
<dbReference type="PANTHER" id="PTHR36179">
    <property type="entry name" value="LUD_DOM DOMAIN-CONTAINING PROTEIN"/>
    <property type="match status" value="1"/>
</dbReference>
<dbReference type="InterPro" id="IPR037171">
    <property type="entry name" value="NagB/RpiA_transferase-like"/>
</dbReference>
<name>A0A1I4U4W5_9BACT</name>
<dbReference type="STRING" id="39841.SAMN05660836_01641"/>
<evidence type="ECO:0000259" key="1">
    <source>
        <dbReference type="Pfam" id="PF02589"/>
    </source>
</evidence>
<dbReference type="Proteomes" id="UP000199611">
    <property type="component" value="Unassembled WGS sequence"/>
</dbReference>
<sequence>MSKPVNDYWKIKLEKVKENLEKNQFEAHVADTATEACHLVLNSIIPALNPGSISFGGSMTVVATGVYEELKKRSDIEIIDTYDMSLPIEERVEIRRRALLCDLFITGTNAVVESGTLVNLDGMGNRVAAITFGPKNVIILVGRNKICTDLEEAMIRVKEYAAPVNAMRLSRRTPCTKTAQCEDCASPERICNYWSIVEKSAPKGRIKVILINEDLGF</sequence>
<dbReference type="SUPFAM" id="SSF100950">
    <property type="entry name" value="NagB/RpiA/CoA transferase-like"/>
    <property type="match status" value="1"/>
</dbReference>
<evidence type="ECO:0000313" key="2">
    <source>
        <dbReference type="EMBL" id="SFM84056.1"/>
    </source>
</evidence>
<dbReference type="AlphaFoldDB" id="A0A1I4U4W5"/>
<dbReference type="RefSeq" id="WP_093394912.1">
    <property type="nucleotide sequence ID" value="NZ_FOUU01000005.1"/>
</dbReference>
<dbReference type="PIRSF" id="PIRSF020269">
    <property type="entry name" value="DUF1121"/>
    <property type="match status" value="1"/>
</dbReference>
<dbReference type="OrthoDB" id="9809147at2"/>
<dbReference type="InterPro" id="IPR009501">
    <property type="entry name" value="UCP020269"/>
</dbReference>
<dbReference type="InterPro" id="IPR003741">
    <property type="entry name" value="LUD_dom"/>
</dbReference>
<dbReference type="Pfam" id="PF02589">
    <property type="entry name" value="LUD_dom"/>
    <property type="match status" value="1"/>
</dbReference>
<feature type="domain" description="LUD" evidence="1">
    <location>
        <begin position="13"/>
        <end position="211"/>
    </location>
</feature>
<evidence type="ECO:0000313" key="3">
    <source>
        <dbReference type="Proteomes" id="UP000199611"/>
    </source>
</evidence>
<reference evidence="2 3" key="1">
    <citation type="submission" date="2016-10" db="EMBL/GenBank/DDBJ databases">
        <authorList>
            <person name="de Groot N.N."/>
        </authorList>
    </citation>
    <scope>NUCLEOTIDE SEQUENCE [LARGE SCALE GENOMIC DNA]</scope>
    <source>
        <strain evidence="2 3">DSM 9990</strain>
    </source>
</reference>
<accession>A0A1I4U4W5</accession>
<dbReference type="EMBL" id="FOUU01000005">
    <property type="protein sequence ID" value="SFM84056.1"/>
    <property type="molecule type" value="Genomic_DNA"/>
</dbReference>
<dbReference type="PANTHER" id="PTHR36179:SF2">
    <property type="entry name" value="LUD DOMAIN-CONTAINING PROTEIN"/>
    <property type="match status" value="1"/>
</dbReference>
<dbReference type="InterPro" id="IPR024185">
    <property type="entry name" value="FTHF_cligase-like_sf"/>
</dbReference>
<keyword evidence="3" id="KW-1185">Reference proteome</keyword>